<name>A0A3N1D2L0_9ACTN</name>
<dbReference type="AlphaFoldDB" id="A0A3N1D2L0"/>
<dbReference type="RefSeq" id="WP_123666964.1">
    <property type="nucleotide sequence ID" value="NZ_RJKE01000001.1"/>
</dbReference>
<feature type="signal peptide" evidence="1">
    <location>
        <begin position="1"/>
        <end position="27"/>
    </location>
</feature>
<evidence type="ECO:0000313" key="2">
    <source>
        <dbReference type="EMBL" id="ROO87716.1"/>
    </source>
</evidence>
<dbReference type="EMBL" id="RJKE01000001">
    <property type="protein sequence ID" value="ROO87716.1"/>
    <property type="molecule type" value="Genomic_DNA"/>
</dbReference>
<organism evidence="2 3">
    <name type="scientific">Actinocorallia herbida</name>
    <dbReference type="NCBI Taxonomy" id="58109"/>
    <lineage>
        <taxon>Bacteria</taxon>
        <taxon>Bacillati</taxon>
        <taxon>Actinomycetota</taxon>
        <taxon>Actinomycetes</taxon>
        <taxon>Streptosporangiales</taxon>
        <taxon>Thermomonosporaceae</taxon>
        <taxon>Actinocorallia</taxon>
    </lineage>
</organism>
<gene>
    <name evidence="2" type="ORF">EDD29_5346</name>
</gene>
<sequence>MKSISAGLSALVLVGAAVVAVASPAAALTLVNCVGTTTVAFSPGITNTSQTVAVSGSDEATTCLSLTHPGLTSFSGPFSGTATQSCTTFFGGGSGTETLHWNDSTTSTWNYTNSFSNINGTKVGTSTGTISTGTLAGASVTQTITFANLDLTACTTTGLTELNGTDTWTFTAL</sequence>
<accession>A0A3N1D2L0</accession>
<protein>
    <recommendedName>
        <fullName evidence="4">Ig-like domain-containing protein</fullName>
    </recommendedName>
</protein>
<reference evidence="2 3" key="1">
    <citation type="submission" date="2018-11" db="EMBL/GenBank/DDBJ databases">
        <title>Sequencing the genomes of 1000 actinobacteria strains.</title>
        <authorList>
            <person name="Klenk H.-P."/>
        </authorList>
    </citation>
    <scope>NUCLEOTIDE SEQUENCE [LARGE SCALE GENOMIC DNA]</scope>
    <source>
        <strain evidence="2 3">DSM 44254</strain>
    </source>
</reference>
<keyword evidence="1" id="KW-0732">Signal</keyword>
<evidence type="ECO:0008006" key="4">
    <source>
        <dbReference type="Google" id="ProtNLM"/>
    </source>
</evidence>
<dbReference type="OrthoDB" id="3542519at2"/>
<comment type="caution">
    <text evidence="2">The sequence shown here is derived from an EMBL/GenBank/DDBJ whole genome shotgun (WGS) entry which is preliminary data.</text>
</comment>
<keyword evidence="3" id="KW-1185">Reference proteome</keyword>
<proteinExistence type="predicted"/>
<evidence type="ECO:0000256" key="1">
    <source>
        <dbReference type="SAM" id="SignalP"/>
    </source>
</evidence>
<feature type="chain" id="PRO_5017999843" description="Ig-like domain-containing protein" evidence="1">
    <location>
        <begin position="28"/>
        <end position="173"/>
    </location>
</feature>
<evidence type="ECO:0000313" key="3">
    <source>
        <dbReference type="Proteomes" id="UP000272400"/>
    </source>
</evidence>
<dbReference type="Proteomes" id="UP000272400">
    <property type="component" value="Unassembled WGS sequence"/>
</dbReference>